<evidence type="ECO:0000313" key="2">
    <source>
        <dbReference type="EMBL" id="KUI69308.1"/>
    </source>
</evidence>
<dbReference type="PANTHER" id="PTHR42678:SF34">
    <property type="entry name" value="OS04G0183300 PROTEIN"/>
    <property type="match status" value="1"/>
</dbReference>
<dbReference type="AlphaFoldDB" id="A0A194VZL7"/>
<reference evidence="2" key="1">
    <citation type="submission" date="2014-12" db="EMBL/GenBank/DDBJ databases">
        <title>Genome Sequence of Valsa Canker Pathogens Uncovers a Specific Adaption of Colonization on Woody Bark.</title>
        <authorList>
            <person name="Yin Z."/>
            <person name="Liu H."/>
            <person name="Gao X."/>
            <person name="Li Z."/>
            <person name="Song N."/>
            <person name="Ke X."/>
            <person name="Dai Q."/>
            <person name="Wu Y."/>
            <person name="Sun Y."/>
            <person name="Xu J.-R."/>
            <person name="Kang Z.K."/>
            <person name="Wang L."/>
            <person name="Huang L."/>
        </authorList>
    </citation>
    <scope>NUCLEOTIDE SEQUENCE [LARGE SCALE GENOMIC DNA]</scope>
    <source>
        <strain evidence="2">03-8</strain>
    </source>
</reference>
<proteinExistence type="predicted"/>
<dbReference type="SMR" id="A0A194VZL7"/>
<dbReference type="EMBL" id="CM003102">
    <property type="protein sequence ID" value="KUI69308.1"/>
    <property type="molecule type" value="Genomic_DNA"/>
</dbReference>
<evidence type="ECO:0000313" key="3">
    <source>
        <dbReference type="Proteomes" id="UP000078559"/>
    </source>
</evidence>
<accession>A0A194VZL7</accession>
<dbReference type="InterPro" id="IPR036928">
    <property type="entry name" value="AS_sf"/>
</dbReference>
<protein>
    <recommendedName>
        <fullName evidence="4">Amidase domain-containing protein</fullName>
    </recommendedName>
</protein>
<dbReference type="SUPFAM" id="SSF75304">
    <property type="entry name" value="Amidase signature (AS) enzymes"/>
    <property type="match status" value="1"/>
</dbReference>
<organism evidence="2 3">
    <name type="scientific">Cytospora mali</name>
    <name type="common">Apple Valsa canker fungus</name>
    <name type="synonym">Valsa mali</name>
    <dbReference type="NCBI Taxonomy" id="578113"/>
    <lineage>
        <taxon>Eukaryota</taxon>
        <taxon>Fungi</taxon>
        <taxon>Dikarya</taxon>
        <taxon>Ascomycota</taxon>
        <taxon>Pezizomycotina</taxon>
        <taxon>Sordariomycetes</taxon>
        <taxon>Sordariomycetidae</taxon>
        <taxon>Diaporthales</taxon>
        <taxon>Cytosporaceae</taxon>
        <taxon>Cytospora</taxon>
    </lineage>
</organism>
<dbReference type="Gene3D" id="3.90.1300.10">
    <property type="entry name" value="Amidase signature (AS) domain"/>
    <property type="match status" value="1"/>
</dbReference>
<feature type="region of interest" description="Disordered" evidence="1">
    <location>
        <begin position="1"/>
        <end position="35"/>
    </location>
</feature>
<name>A0A194VZL7_CYTMA</name>
<evidence type="ECO:0008006" key="4">
    <source>
        <dbReference type="Google" id="ProtNLM"/>
    </source>
</evidence>
<sequence length="269" mass="29687">MARDPHDLASLSNILSGKADAEHEEPPPTEGENPTRYLWDGLSIGVLDSEWGTDPGSSWKWASAEVKDRYASVVKKMETLGARVVFPLENPPNPDILMYEGETVHSISYYEFAGVFQDFISRNFEHNPKLTNLADLIVWNEDHAAQAMPEPYTTQTELVKCLDSTMTPGKHDAATATLRRIARHDGIAKIMHDRNLDIVLSASDASLVSFSSCAGWPIATVPVENLNINGQPWGMFALARDGSTELLLKFMVAFHGCFEGVRGPKGPFE</sequence>
<dbReference type="PANTHER" id="PTHR42678">
    <property type="entry name" value="AMIDASE"/>
    <property type="match status" value="1"/>
</dbReference>
<keyword evidence="3" id="KW-1185">Reference proteome</keyword>
<dbReference type="OrthoDB" id="566138at2759"/>
<dbReference type="Proteomes" id="UP000078559">
    <property type="component" value="Chromosome 5"/>
</dbReference>
<evidence type="ECO:0000256" key="1">
    <source>
        <dbReference type="SAM" id="MobiDB-lite"/>
    </source>
</evidence>
<gene>
    <name evidence="2" type="ORF">VM1G_05647</name>
</gene>